<evidence type="ECO:0000256" key="2">
    <source>
        <dbReference type="SAM" id="Phobius"/>
    </source>
</evidence>
<organism evidence="3 4">
    <name type="scientific">Cyanobium gracile UHCC 0281</name>
    <dbReference type="NCBI Taxonomy" id="3110309"/>
    <lineage>
        <taxon>Bacteria</taxon>
        <taxon>Bacillati</taxon>
        <taxon>Cyanobacteriota</taxon>
        <taxon>Cyanophyceae</taxon>
        <taxon>Synechococcales</taxon>
        <taxon>Prochlorococcaceae</taxon>
        <taxon>Cyanobium</taxon>
    </lineage>
</organism>
<name>A0ABU5STD5_9CYAN</name>
<dbReference type="PANTHER" id="PTHR35473:SF3">
    <property type="entry name" value="1-ACYL-SN-GLYCEROL-3-PHOSPHATE ACYLTRANSFERASE"/>
    <property type="match status" value="1"/>
</dbReference>
<reference evidence="3 4" key="1">
    <citation type="submission" date="2023-12" db="EMBL/GenBank/DDBJ databases">
        <title>Baltic Sea Cyanobacteria.</title>
        <authorList>
            <person name="Delbaje E."/>
            <person name="Fewer D.P."/>
            <person name="Shishido T.K."/>
        </authorList>
    </citation>
    <scope>NUCLEOTIDE SEQUENCE [LARGE SCALE GENOMIC DNA]</scope>
    <source>
        <strain evidence="3 4">UHCC 0281</strain>
    </source>
</reference>
<evidence type="ECO:0000256" key="1">
    <source>
        <dbReference type="SAM" id="MobiDB-lite"/>
    </source>
</evidence>
<dbReference type="RefSeq" id="WP_323355808.1">
    <property type="nucleotide sequence ID" value="NZ_JAYGHY010000007.1"/>
</dbReference>
<dbReference type="Pfam" id="PF12159">
    <property type="entry name" value="DUF3593"/>
    <property type="match status" value="1"/>
</dbReference>
<keyword evidence="2" id="KW-1133">Transmembrane helix</keyword>
<comment type="caution">
    <text evidence="3">The sequence shown here is derived from an EMBL/GenBank/DDBJ whole genome shotgun (WGS) entry which is preliminary data.</text>
</comment>
<evidence type="ECO:0000313" key="4">
    <source>
        <dbReference type="Proteomes" id="UP001302329"/>
    </source>
</evidence>
<accession>A0ABU5STD5</accession>
<gene>
    <name evidence="3" type="ORF">VB739_03910</name>
</gene>
<feature type="region of interest" description="Disordered" evidence="1">
    <location>
        <begin position="108"/>
        <end position="132"/>
    </location>
</feature>
<keyword evidence="2" id="KW-0472">Membrane</keyword>
<keyword evidence="2" id="KW-0812">Transmembrane</keyword>
<keyword evidence="4" id="KW-1185">Reference proteome</keyword>
<dbReference type="PANTHER" id="PTHR35473">
    <property type="entry name" value="1-ACYL-SN-GLYCEROL-3-PHOSPHATE ACYLTRANSFERASE"/>
    <property type="match status" value="1"/>
</dbReference>
<sequence length="132" mass="14141">MSLPLADWFQRLGGVDPAPFFVLSLLPYLAFLWWAQKVRAFPRLALRGFQLTLLFVAVTIAAAVVAQLVYGRQLADVDPLHGGAEAFLTLSNLVVLLGFRPRQEAALPGEQVLRGRGAAAPDPEDGASASAS</sequence>
<feature type="transmembrane region" description="Helical" evidence="2">
    <location>
        <begin position="20"/>
        <end position="36"/>
    </location>
</feature>
<feature type="transmembrane region" description="Helical" evidence="2">
    <location>
        <begin position="82"/>
        <end position="99"/>
    </location>
</feature>
<dbReference type="EMBL" id="JAYGHY010000007">
    <property type="protein sequence ID" value="MEA5441693.1"/>
    <property type="molecule type" value="Genomic_DNA"/>
</dbReference>
<evidence type="ECO:0000313" key="3">
    <source>
        <dbReference type="EMBL" id="MEA5441693.1"/>
    </source>
</evidence>
<dbReference type="Proteomes" id="UP001302329">
    <property type="component" value="Unassembled WGS sequence"/>
</dbReference>
<dbReference type="InterPro" id="IPR021995">
    <property type="entry name" value="DUF3593"/>
</dbReference>
<feature type="transmembrane region" description="Helical" evidence="2">
    <location>
        <begin position="48"/>
        <end position="70"/>
    </location>
</feature>
<protein>
    <submittedName>
        <fullName evidence="3">DUF3593 domain-containing protein</fullName>
    </submittedName>
</protein>
<proteinExistence type="predicted"/>